<dbReference type="GO" id="GO:0035435">
    <property type="term" value="P:phosphate ion transmembrane transport"/>
    <property type="evidence" value="ECO:0007669"/>
    <property type="project" value="InterPro"/>
</dbReference>
<dbReference type="AlphaFoldDB" id="A0A6M0H1G3"/>
<name>A0A6M0H1G3_9CLOT</name>
<dbReference type="RefSeq" id="WP_199869258.1">
    <property type="nucleotide sequence ID" value="NZ_JAAGPU010000004.1"/>
</dbReference>
<comment type="caution">
    <text evidence="10">The sequence shown here is derived from an EMBL/GenBank/DDBJ whole genome shotgun (WGS) entry which is preliminary data.</text>
</comment>
<evidence type="ECO:0000256" key="2">
    <source>
        <dbReference type="ARBA" id="ARBA00007069"/>
    </source>
</evidence>
<evidence type="ECO:0000256" key="4">
    <source>
        <dbReference type="ARBA" id="ARBA00022475"/>
    </source>
</evidence>
<dbReference type="NCBIfam" id="TIGR00974">
    <property type="entry name" value="3a0107s02c"/>
    <property type="match status" value="1"/>
</dbReference>
<feature type="domain" description="ABC transmembrane type-1" evidence="9">
    <location>
        <begin position="60"/>
        <end position="262"/>
    </location>
</feature>
<evidence type="ECO:0000313" key="10">
    <source>
        <dbReference type="EMBL" id="NEU04014.1"/>
    </source>
</evidence>
<evidence type="ECO:0000256" key="7">
    <source>
        <dbReference type="ARBA" id="ARBA00023136"/>
    </source>
</evidence>
<dbReference type="InterPro" id="IPR035906">
    <property type="entry name" value="MetI-like_sf"/>
</dbReference>
<dbReference type="PANTHER" id="PTHR43470:SF3">
    <property type="entry name" value="PHOSPHATE TRANSPORT SYSTEM PERMEASE PROTEIN PSTA-RELATED"/>
    <property type="match status" value="1"/>
</dbReference>
<feature type="transmembrane region" description="Helical" evidence="8">
    <location>
        <begin position="97"/>
        <end position="121"/>
    </location>
</feature>
<evidence type="ECO:0000256" key="1">
    <source>
        <dbReference type="ARBA" id="ARBA00004651"/>
    </source>
</evidence>
<protein>
    <recommendedName>
        <fullName evidence="8">Phosphate transport system permease protein PstA</fullName>
    </recommendedName>
</protein>
<dbReference type="SUPFAM" id="SSF161098">
    <property type="entry name" value="MetI-like"/>
    <property type="match status" value="1"/>
</dbReference>
<dbReference type="InterPro" id="IPR005672">
    <property type="entry name" value="Phosphate_PstA"/>
</dbReference>
<feature type="transmembrane region" description="Helical" evidence="8">
    <location>
        <begin position="179"/>
        <end position="200"/>
    </location>
</feature>
<dbReference type="CDD" id="cd06261">
    <property type="entry name" value="TM_PBP2"/>
    <property type="match status" value="1"/>
</dbReference>
<keyword evidence="5 8" id="KW-0812">Transmembrane</keyword>
<dbReference type="PROSITE" id="PS50928">
    <property type="entry name" value="ABC_TM1"/>
    <property type="match status" value="1"/>
</dbReference>
<dbReference type="GO" id="GO:0005886">
    <property type="term" value="C:plasma membrane"/>
    <property type="evidence" value="ECO:0007669"/>
    <property type="project" value="UniProtKB-SubCell"/>
</dbReference>
<dbReference type="EMBL" id="JAAGPU010000004">
    <property type="protein sequence ID" value="NEU04014.1"/>
    <property type="molecule type" value="Genomic_DNA"/>
</dbReference>
<dbReference type="Gene3D" id="1.10.3720.10">
    <property type="entry name" value="MetI-like"/>
    <property type="match status" value="1"/>
</dbReference>
<feature type="transmembrane region" description="Helical" evidence="8">
    <location>
        <begin position="127"/>
        <end position="147"/>
    </location>
</feature>
<dbReference type="Pfam" id="PF00528">
    <property type="entry name" value="BPD_transp_1"/>
    <property type="match status" value="1"/>
</dbReference>
<evidence type="ECO:0000256" key="6">
    <source>
        <dbReference type="ARBA" id="ARBA00022989"/>
    </source>
</evidence>
<accession>A0A6M0H1G3</accession>
<organism evidence="10 11">
    <name type="scientific">Clostridium senegalense</name>
    <dbReference type="NCBI Taxonomy" id="1465809"/>
    <lineage>
        <taxon>Bacteria</taxon>
        <taxon>Bacillati</taxon>
        <taxon>Bacillota</taxon>
        <taxon>Clostridia</taxon>
        <taxon>Eubacteriales</taxon>
        <taxon>Clostridiaceae</taxon>
        <taxon>Clostridium</taxon>
    </lineage>
</organism>
<feature type="transmembrane region" description="Helical" evidence="8">
    <location>
        <begin position="12"/>
        <end position="36"/>
    </location>
</feature>
<dbReference type="GO" id="GO:0005315">
    <property type="term" value="F:phosphate transmembrane transporter activity"/>
    <property type="evidence" value="ECO:0007669"/>
    <property type="project" value="InterPro"/>
</dbReference>
<evidence type="ECO:0000313" key="11">
    <source>
        <dbReference type="Proteomes" id="UP000481872"/>
    </source>
</evidence>
<comment type="similarity">
    <text evidence="2 8">Belongs to the binding-protein-dependent transport system permease family. CysTW subfamily.</text>
</comment>
<feature type="transmembrane region" description="Helical" evidence="8">
    <location>
        <begin position="241"/>
        <end position="261"/>
    </location>
</feature>
<keyword evidence="7 8" id="KW-0472">Membrane</keyword>
<comment type="subcellular location">
    <subcellularLocation>
        <location evidence="1 8">Cell membrane</location>
        <topology evidence="1 8">Multi-pass membrane protein</topology>
    </subcellularLocation>
</comment>
<feature type="transmembrane region" description="Helical" evidence="8">
    <location>
        <begin position="56"/>
        <end position="85"/>
    </location>
</feature>
<dbReference type="Proteomes" id="UP000481872">
    <property type="component" value="Unassembled WGS sequence"/>
</dbReference>
<keyword evidence="6 8" id="KW-1133">Transmembrane helix</keyword>
<evidence type="ECO:0000256" key="8">
    <source>
        <dbReference type="RuleBase" id="RU363043"/>
    </source>
</evidence>
<keyword evidence="4 8" id="KW-1003">Cell membrane</keyword>
<keyword evidence="3" id="KW-0813">Transport</keyword>
<gene>
    <name evidence="10" type="primary">pstA</name>
    <name evidence="10" type="ORF">G3M99_03925</name>
</gene>
<evidence type="ECO:0000256" key="3">
    <source>
        <dbReference type="ARBA" id="ARBA00022448"/>
    </source>
</evidence>
<proteinExistence type="inferred from homology"/>
<dbReference type="InterPro" id="IPR000515">
    <property type="entry name" value="MetI-like"/>
</dbReference>
<keyword evidence="11" id="KW-1185">Reference proteome</keyword>
<reference evidence="10 11" key="1">
    <citation type="submission" date="2020-02" db="EMBL/GenBank/DDBJ databases">
        <title>Genome assembly of a novel Clostridium senegalense strain.</title>
        <authorList>
            <person name="Gupta T.B."/>
            <person name="Jauregui R."/>
            <person name="Maclean P."/>
            <person name="Nawarathana A."/>
            <person name="Brightwell G."/>
        </authorList>
    </citation>
    <scope>NUCLEOTIDE SEQUENCE [LARGE SCALE GENOMIC DNA]</scope>
    <source>
        <strain evidence="10 11">AGRFS4</strain>
    </source>
</reference>
<sequence>MRKIKGFFLNSLLWLSAILTVIILGVILIFIFTKGIGVINFKLLFSNYSSDGQGGLLPMIITTLYTVGLSLLVGVPIGILSAIYLQEYAKQGIIVKFIRFSTEVLAGIPSIIYGLFGSIFFVTILKMGYSILAASLTLAIIILPVIIRTTEESLKTVPSFYKEGSLALGATKFQTLYKVVLPAAMPGILSGVILSIGRIIGESAAILLTAGTAVAIPENIMSSARTLTVHAYLVTKEQGDIGLAAAIGIVLIVMVLVLNLLSQFIVKRFTKGNY</sequence>
<evidence type="ECO:0000256" key="5">
    <source>
        <dbReference type="ARBA" id="ARBA00022692"/>
    </source>
</evidence>
<evidence type="ECO:0000259" key="9">
    <source>
        <dbReference type="PROSITE" id="PS50928"/>
    </source>
</evidence>
<dbReference type="PANTHER" id="PTHR43470">
    <property type="entry name" value="PHOSPHATE TRANSPORT SYSTEM PERMEASE PROTEIN PSTA-RELATED"/>
    <property type="match status" value="1"/>
</dbReference>